<evidence type="ECO:0000256" key="1">
    <source>
        <dbReference type="ARBA" id="ARBA00022443"/>
    </source>
</evidence>
<feature type="compositionally biased region" description="Polar residues" evidence="3">
    <location>
        <begin position="78"/>
        <end position="88"/>
    </location>
</feature>
<reference evidence="6" key="1">
    <citation type="journal article" date="2023" name="Mol. Phylogenet. Evol.">
        <title>Genome-scale phylogeny and comparative genomics of the fungal order Sordariales.</title>
        <authorList>
            <person name="Hensen N."/>
            <person name="Bonometti L."/>
            <person name="Westerberg I."/>
            <person name="Brannstrom I.O."/>
            <person name="Guillou S."/>
            <person name="Cros-Aarteil S."/>
            <person name="Calhoun S."/>
            <person name="Haridas S."/>
            <person name="Kuo A."/>
            <person name="Mondo S."/>
            <person name="Pangilinan J."/>
            <person name="Riley R."/>
            <person name="LaButti K."/>
            <person name="Andreopoulos B."/>
            <person name="Lipzen A."/>
            <person name="Chen C."/>
            <person name="Yan M."/>
            <person name="Daum C."/>
            <person name="Ng V."/>
            <person name="Clum A."/>
            <person name="Steindorff A."/>
            <person name="Ohm R.A."/>
            <person name="Martin F."/>
            <person name="Silar P."/>
            <person name="Natvig D.O."/>
            <person name="Lalanne C."/>
            <person name="Gautier V."/>
            <person name="Ament-Velasquez S.L."/>
            <person name="Kruys A."/>
            <person name="Hutchinson M.I."/>
            <person name="Powell A.J."/>
            <person name="Barry K."/>
            <person name="Miller A.N."/>
            <person name="Grigoriev I.V."/>
            <person name="Debuchy R."/>
            <person name="Gladieux P."/>
            <person name="Hiltunen Thoren M."/>
            <person name="Johannesson H."/>
        </authorList>
    </citation>
    <scope>NUCLEOTIDE SEQUENCE</scope>
    <source>
        <strain evidence="6">PSN309</strain>
    </source>
</reference>
<protein>
    <recommendedName>
        <fullName evidence="5">SH3 domain-containing protein</fullName>
    </recommendedName>
</protein>
<dbReference type="InterPro" id="IPR001452">
    <property type="entry name" value="SH3_domain"/>
</dbReference>
<reference evidence="6" key="2">
    <citation type="submission" date="2023-05" db="EMBL/GenBank/DDBJ databases">
        <authorList>
            <consortium name="Lawrence Berkeley National Laboratory"/>
            <person name="Steindorff A."/>
            <person name="Hensen N."/>
            <person name="Bonometti L."/>
            <person name="Westerberg I."/>
            <person name="Brannstrom I.O."/>
            <person name="Guillou S."/>
            <person name="Cros-Aarteil S."/>
            <person name="Calhoun S."/>
            <person name="Haridas S."/>
            <person name="Kuo A."/>
            <person name="Mondo S."/>
            <person name="Pangilinan J."/>
            <person name="Riley R."/>
            <person name="Labutti K."/>
            <person name="Andreopoulos B."/>
            <person name="Lipzen A."/>
            <person name="Chen C."/>
            <person name="Yanf M."/>
            <person name="Daum C."/>
            <person name="Ng V."/>
            <person name="Clum A."/>
            <person name="Ohm R."/>
            <person name="Martin F."/>
            <person name="Silar P."/>
            <person name="Natvig D."/>
            <person name="Lalanne C."/>
            <person name="Gautier V."/>
            <person name="Ament-Velasquez S.L."/>
            <person name="Kruys A."/>
            <person name="Hutchinson M.I."/>
            <person name="Powell A.J."/>
            <person name="Barry K."/>
            <person name="Miller A.N."/>
            <person name="Grigoriev I.V."/>
            <person name="Debuchy R."/>
            <person name="Gladieux P."/>
            <person name="Thoren M.H."/>
            <person name="Johannesson H."/>
        </authorList>
    </citation>
    <scope>NUCLEOTIDE SEQUENCE</scope>
    <source>
        <strain evidence="6">PSN309</strain>
    </source>
</reference>
<evidence type="ECO:0000313" key="6">
    <source>
        <dbReference type="EMBL" id="KAK4188275.1"/>
    </source>
</evidence>
<dbReference type="InterPro" id="IPR036028">
    <property type="entry name" value="SH3-like_dom_sf"/>
</dbReference>
<gene>
    <name evidence="6" type="ORF">QBC35DRAFT_208303</name>
</gene>
<evidence type="ECO:0000256" key="3">
    <source>
        <dbReference type="SAM" id="MobiDB-lite"/>
    </source>
</evidence>
<comment type="caution">
    <text evidence="6">The sequence shown here is derived from an EMBL/GenBank/DDBJ whole genome shotgun (WGS) entry which is preliminary data.</text>
</comment>
<keyword evidence="1 2" id="KW-0728">SH3 domain</keyword>
<feature type="region of interest" description="Disordered" evidence="3">
    <location>
        <begin position="292"/>
        <end position="384"/>
    </location>
</feature>
<accession>A0AAN7AJW3</accession>
<dbReference type="CDD" id="cd11854">
    <property type="entry name" value="SH3_Fus1p"/>
    <property type="match status" value="1"/>
</dbReference>
<dbReference type="AlphaFoldDB" id="A0AAN7AJW3"/>
<organism evidence="6 7">
    <name type="scientific">Podospora australis</name>
    <dbReference type="NCBI Taxonomy" id="1536484"/>
    <lineage>
        <taxon>Eukaryota</taxon>
        <taxon>Fungi</taxon>
        <taxon>Dikarya</taxon>
        <taxon>Ascomycota</taxon>
        <taxon>Pezizomycotina</taxon>
        <taxon>Sordariomycetes</taxon>
        <taxon>Sordariomycetidae</taxon>
        <taxon>Sordariales</taxon>
        <taxon>Podosporaceae</taxon>
        <taxon>Podospora</taxon>
    </lineage>
</organism>
<dbReference type="Gene3D" id="2.30.30.40">
    <property type="entry name" value="SH3 Domains"/>
    <property type="match status" value="1"/>
</dbReference>
<feature type="compositionally biased region" description="Low complexity" evidence="3">
    <location>
        <begin position="96"/>
        <end position="109"/>
    </location>
</feature>
<dbReference type="InterPro" id="IPR035521">
    <property type="entry name" value="Fus1_SH3"/>
</dbReference>
<keyword evidence="4" id="KW-0472">Membrane</keyword>
<dbReference type="Proteomes" id="UP001302126">
    <property type="component" value="Unassembled WGS sequence"/>
</dbReference>
<feature type="compositionally biased region" description="Polar residues" evidence="3">
    <location>
        <begin position="218"/>
        <end position="230"/>
    </location>
</feature>
<keyword evidence="4" id="KW-1133">Transmembrane helix</keyword>
<feature type="compositionally biased region" description="Low complexity" evidence="3">
    <location>
        <begin position="481"/>
        <end position="495"/>
    </location>
</feature>
<evidence type="ECO:0000259" key="5">
    <source>
        <dbReference type="PROSITE" id="PS50002"/>
    </source>
</evidence>
<sequence length="548" mass="57532">MVGRRGRMRNDLVEVMIATAAPATTTTSSGPAMVTAHFDLRGLEARQDGVFPPEIVAPSVSDGRSIDAATDRIILDESPTTAVQQPTRAQEPAPITPTVTPPSQSTTASENAEGGGSGMSTAAIAGIAMGVLAGLLAIFVIIWLVVNMRRKKMARQRQQLEDDEKIHGPFTDQAAARTAPSPAPRLSLRPVTQLWPNLSPNGHPERRTSRGVNLNLDPVSSASPTNSLSPLNRPRGGGSAWERPTLNSTTPDGPRPGTGGSVHSLNPFHDSHSVNDEPVSPVSTVNIEAAFATPADSTPEPVSPIDRDEQPDFGAGSASHLSRKTSVRKDLPKPLDLTRGPSPLFPVPPSPSGTEYSMHSMAPGQRPGPSVSAAEIAADGGPSQSTVHRVQLDFKPTLPDELGLHVGQLVRLLHEYDDGWALCIRLDRSHQGVVPRTCLSTRPVKPRPAQGGGRLPVNPSYHQGPAVPSKDAGYNPQSQQRGPGRPNPSSRPHSPISGFPAVPYGGGRADTRSASPGSFYSQGGNGSAASPHFFDAPTGLSPAPGQAY</sequence>
<proteinExistence type="predicted"/>
<feature type="region of interest" description="Disordered" evidence="3">
    <location>
        <begin position="193"/>
        <end position="279"/>
    </location>
</feature>
<name>A0AAN7AJW3_9PEZI</name>
<dbReference type="PROSITE" id="PS50002">
    <property type="entry name" value="SH3"/>
    <property type="match status" value="1"/>
</dbReference>
<feature type="domain" description="SH3" evidence="5">
    <location>
        <begin position="383"/>
        <end position="444"/>
    </location>
</feature>
<evidence type="ECO:0000256" key="4">
    <source>
        <dbReference type="SAM" id="Phobius"/>
    </source>
</evidence>
<dbReference type="EMBL" id="MU864390">
    <property type="protein sequence ID" value="KAK4188275.1"/>
    <property type="molecule type" value="Genomic_DNA"/>
</dbReference>
<dbReference type="SMART" id="SM00326">
    <property type="entry name" value="SH3"/>
    <property type="match status" value="1"/>
</dbReference>
<feature type="region of interest" description="Disordered" evidence="3">
    <location>
        <begin position="77"/>
        <end position="117"/>
    </location>
</feature>
<feature type="transmembrane region" description="Helical" evidence="4">
    <location>
        <begin position="122"/>
        <end position="146"/>
    </location>
</feature>
<feature type="compositionally biased region" description="Polar residues" evidence="3">
    <location>
        <begin position="512"/>
        <end position="522"/>
    </location>
</feature>
<feature type="region of interest" description="Disordered" evidence="3">
    <location>
        <begin position="439"/>
        <end position="548"/>
    </location>
</feature>
<evidence type="ECO:0000313" key="7">
    <source>
        <dbReference type="Proteomes" id="UP001302126"/>
    </source>
</evidence>
<dbReference type="Pfam" id="PF14604">
    <property type="entry name" value="SH3_9"/>
    <property type="match status" value="1"/>
</dbReference>
<keyword evidence="4" id="KW-0812">Transmembrane</keyword>
<evidence type="ECO:0000256" key="2">
    <source>
        <dbReference type="PROSITE-ProRule" id="PRU00192"/>
    </source>
</evidence>
<keyword evidence="7" id="KW-1185">Reference proteome</keyword>
<dbReference type="SUPFAM" id="SSF50044">
    <property type="entry name" value="SH3-domain"/>
    <property type="match status" value="1"/>
</dbReference>